<evidence type="ECO:0000256" key="2">
    <source>
        <dbReference type="SAM" id="Phobius"/>
    </source>
</evidence>
<dbReference type="EMBL" id="CP060636">
    <property type="protein sequence ID" value="QNM12050.1"/>
    <property type="molecule type" value="Genomic_DNA"/>
</dbReference>
<evidence type="ECO:0000313" key="5">
    <source>
        <dbReference type="Proteomes" id="UP000515856"/>
    </source>
</evidence>
<dbReference type="PANTHER" id="PTHR42709:SF11">
    <property type="entry name" value="DEDA FAMILY PROTEIN"/>
    <property type="match status" value="1"/>
</dbReference>
<gene>
    <name evidence="4" type="ORF">H9Q80_17675</name>
</gene>
<name>A0A7G9GML8_9FIRM</name>
<protein>
    <submittedName>
        <fullName evidence="4">DedA family protein</fullName>
    </submittedName>
</protein>
<evidence type="ECO:0000313" key="4">
    <source>
        <dbReference type="EMBL" id="QNM12050.1"/>
    </source>
</evidence>
<feature type="transmembrane region" description="Helical" evidence="2">
    <location>
        <begin position="7"/>
        <end position="25"/>
    </location>
</feature>
<dbReference type="GO" id="GO:0005886">
    <property type="term" value="C:plasma membrane"/>
    <property type="evidence" value="ECO:0007669"/>
    <property type="project" value="TreeGrafter"/>
</dbReference>
<sequence length="188" mass="21343">MNIQNFFLIFEDAGLFLYSILKAFLPLPSLEVLLVPLCLKSPQKWIWYSMIGAAGTCIGGAIGYLLAWRIGSSVLKNIAAKEDIEKGEALMERYGVIAVFIGGITPLPDFLLAYLAGFTHMPFLKFTLSDGIARLLRSLLVTYCLNRLHTIINVDRFGIWISILILVWMIYEWVKTRRKLQAQRISKK</sequence>
<dbReference type="InterPro" id="IPR032816">
    <property type="entry name" value="VTT_dom"/>
</dbReference>
<comment type="similarity">
    <text evidence="1">Belongs to the DedA family.</text>
</comment>
<dbReference type="RefSeq" id="WP_117453683.1">
    <property type="nucleotide sequence ID" value="NZ_CP060636.1"/>
</dbReference>
<dbReference type="PANTHER" id="PTHR42709">
    <property type="entry name" value="ALKALINE PHOSPHATASE LIKE PROTEIN"/>
    <property type="match status" value="1"/>
</dbReference>
<keyword evidence="2" id="KW-0812">Transmembrane</keyword>
<dbReference type="Pfam" id="PF09335">
    <property type="entry name" value="VTT_dom"/>
    <property type="match status" value="1"/>
</dbReference>
<keyword evidence="2" id="KW-0472">Membrane</keyword>
<dbReference type="KEGG" id="ehn:H9Q80_17675"/>
<keyword evidence="5" id="KW-1185">Reference proteome</keyword>
<feature type="transmembrane region" description="Helical" evidence="2">
    <location>
        <begin position="45"/>
        <end position="67"/>
    </location>
</feature>
<feature type="domain" description="VTT" evidence="3">
    <location>
        <begin position="45"/>
        <end position="145"/>
    </location>
</feature>
<dbReference type="Proteomes" id="UP000515856">
    <property type="component" value="Chromosome"/>
</dbReference>
<feature type="transmembrane region" description="Helical" evidence="2">
    <location>
        <begin position="157"/>
        <end position="174"/>
    </location>
</feature>
<keyword evidence="2" id="KW-1133">Transmembrane helix</keyword>
<evidence type="ECO:0000259" key="3">
    <source>
        <dbReference type="Pfam" id="PF09335"/>
    </source>
</evidence>
<accession>A0A7G9GML8</accession>
<organism evidence="4 5">
    <name type="scientific">[Eubacterium] hominis</name>
    <dbReference type="NCBI Taxonomy" id="2764325"/>
    <lineage>
        <taxon>Bacteria</taxon>
        <taxon>Bacillati</taxon>
        <taxon>Bacillota</taxon>
        <taxon>Erysipelotrichia</taxon>
        <taxon>Erysipelotrichales</taxon>
        <taxon>Erysipelotrichaceae</taxon>
        <taxon>Amedibacillus</taxon>
    </lineage>
</organism>
<evidence type="ECO:0000256" key="1">
    <source>
        <dbReference type="ARBA" id="ARBA00010792"/>
    </source>
</evidence>
<dbReference type="AlphaFoldDB" id="A0A7G9GML8"/>
<feature type="transmembrane region" description="Helical" evidence="2">
    <location>
        <begin position="94"/>
        <end position="116"/>
    </location>
</feature>
<reference evidence="4 5" key="1">
    <citation type="submission" date="2020-08" db="EMBL/GenBank/DDBJ databases">
        <authorList>
            <person name="Liu C."/>
            <person name="Sun Q."/>
        </authorList>
    </citation>
    <scope>NUCLEOTIDE SEQUENCE [LARGE SCALE GENOMIC DNA]</scope>
    <source>
        <strain evidence="4 5">NSJ-61</strain>
    </source>
</reference>
<dbReference type="InterPro" id="IPR051311">
    <property type="entry name" value="DedA_domain"/>
</dbReference>
<proteinExistence type="inferred from homology"/>